<dbReference type="Gene3D" id="3.30.430.10">
    <property type="entry name" value="Killer Toxin P4, subunit A"/>
    <property type="match status" value="1"/>
</dbReference>
<protein>
    <submittedName>
        <fullName evidence="3">KP4 killer toxin</fullName>
    </submittedName>
</protein>
<evidence type="ECO:0000313" key="3">
    <source>
        <dbReference type="EMBL" id="GFP54467.1"/>
    </source>
</evidence>
<evidence type="ECO:0000259" key="2">
    <source>
        <dbReference type="Pfam" id="PF09044"/>
    </source>
</evidence>
<dbReference type="InterPro" id="IPR015131">
    <property type="entry name" value="Killer_tox_Kp4"/>
</dbReference>
<feature type="chain" id="PRO_5027542587" evidence="1">
    <location>
        <begin position="20"/>
        <end position="152"/>
    </location>
</feature>
<dbReference type="EMBL" id="BLZH01000004">
    <property type="protein sequence ID" value="GFP54467.1"/>
    <property type="molecule type" value="Genomic_DNA"/>
</dbReference>
<organism evidence="3 4">
    <name type="scientific">Trichoderma asperellum</name>
    <name type="common">Filamentous fungus</name>
    <dbReference type="NCBI Taxonomy" id="101201"/>
    <lineage>
        <taxon>Eukaryota</taxon>
        <taxon>Fungi</taxon>
        <taxon>Dikarya</taxon>
        <taxon>Ascomycota</taxon>
        <taxon>Pezizomycotina</taxon>
        <taxon>Sordariomycetes</taxon>
        <taxon>Hypocreomycetidae</taxon>
        <taxon>Hypocreales</taxon>
        <taxon>Hypocreaceae</taxon>
        <taxon>Trichoderma</taxon>
    </lineage>
</organism>
<dbReference type="AlphaFoldDB" id="A0A6V8QPM3"/>
<reference evidence="3 4" key="1">
    <citation type="submission" date="2020-07" db="EMBL/GenBank/DDBJ databases">
        <title>Trichoderma asperellum IC-1 whole genome shotgun sequence.</title>
        <authorList>
            <person name="Kanamasa S."/>
            <person name="Takahashi H."/>
        </authorList>
    </citation>
    <scope>NUCLEOTIDE SEQUENCE [LARGE SCALE GENOMIC DNA]</scope>
    <source>
        <strain evidence="3 4">IC-1</strain>
    </source>
</reference>
<dbReference type="Proteomes" id="UP000517252">
    <property type="component" value="Unassembled WGS sequence"/>
</dbReference>
<accession>A0A6V8QPM3</accession>
<keyword evidence="1" id="KW-0732">Signal</keyword>
<feature type="signal peptide" evidence="1">
    <location>
        <begin position="1"/>
        <end position="19"/>
    </location>
</feature>
<gene>
    <name evidence="3" type="ORF">TASIC1_0004009100</name>
</gene>
<feature type="domain" description="Killer toxin Kp4" evidence="2">
    <location>
        <begin position="8"/>
        <end position="136"/>
    </location>
</feature>
<dbReference type="InterPro" id="IPR011329">
    <property type="entry name" value="Killer_tox_Kp4/SMK"/>
</dbReference>
<dbReference type="OrthoDB" id="4177994at2759"/>
<sequence length="152" mass="16342">MRFHSFIALAAATAQSAAGLGINCHGDTLCGISYMSGGRLTQFQTIFDNIFEKRIYDNGDDVGCIEVHSVNFKGSFKGTYCAYVQNLDGSVSGATLKSLYTELVNYGCGICGSIPIHYDKGDDDVNHGELSFNMVDSLPDNCELDKPCSALS</sequence>
<name>A0A6V8QPM3_TRIAP</name>
<proteinExistence type="predicted"/>
<dbReference type="GO" id="GO:0005576">
    <property type="term" value="C:extracellular region"/>
    <property type="evidence" value="ECO:0007669"/>
    <property type="project" value="InterPro"/>
</dbReference>
<evidence type="ECO:0000256" key="1">
    <source>
        <dbReference type="SAM" id="SignalP"/>
    </source>
</evidence>
<dbReference type="Pfam" id="PF09044">
    <property type="entry name" value="Kp4"/>
    <property type="match status" value="1"/>
</dbReference>
<evidence type="ECO:0000313" key="4">
    <source>
        <dbReference type="Proteomes" id="UP000517252"/>
    </source>
</evidence>
<dbReference type="SUPFAM" id="SSF55221">
    <property type="entry name" value="Yeast killer toxins"/>
    <property type="match status" value="1"/>
</dbReference>
<comment type="caution">
    <text evidence="3">The sequence shown here is derived from an EMBL/GenBank/DDBJ whole genome shotgun (WGS) entry which is preliminary data.</text>
</comment>